<dbReference type="SMART" id="SM00267">
    <property type="entry name" value="GGDEF"/>
    <property type="match status" value="1"/>
</dbReference>
<dbReference type="eggNOG" id="COG5000">
    <property type="taxonomic scope" value="Bacteria"/>
</dbReference>
<dbReference type="SUPFAM" id="SSF141868">
    <property type="entry name" value="EAL domain-like"/>
    <property type="match status" value="1"/>
</dbReference>
<feature type="domain" description="PAS" evidence="3">
    <location>
        <begin position="288"/>
        <end position="358"/>
    </location>
</feature>
<dbReference type="eggNOG" id="COG5001">
    <property type="taxonomic scope" value="Bacteria"/>
</dbReference>
<feature type="domain" description="EAL" evidence="5">
    <location>
        <begin position="719"/>
        <end position="973"/>
    </location>
</feature>
<dbReference type="InterPro" id="IPR052155">
    <property type="entry name" value="Biofilm_reg_signaling"/>
</dbReference>
<dbReference type="InterPro" id="IPR001610">
    <property type="entry name" value="PAC"/>
</dbReference>
<dbReference type="InterPro" id="IPR001633">
    <property type="entry name" value="EAL_dom"/>
</dbReference>
<dbReference type="SUPFAM" id="SSF55073">
    <property type="entry name" value="Nucleotide cyclase"/>
    <property type="match status" value="1"/>
</dbReference>
<dbReference type="CDD" id="cd00130">
    <property type="entry name" value="PAS"/>
    <property type="match status" value="2"/>
</dbReference>
<dbReference type="InterPro" id="IPR013767">
    <property type="entry name" value="PAS_fold"/>
</dbReference>
<evidence type="ECO:0000259" key="5">
    <source>
        <dbReference type="PROSITE" id="PS50883"/>
    </source>
</evidence>
<feature type="domain" description="PAS" evidence="3">
    <location>
        <begin position="417"/>
        <end position="489"/>
    </location>
</feature>
<dbReference type="SUPFAM" id="SSF55785">
    <property type="entry name" value="PYP-like sensor domain (PAS domain)"/>
    <property type="match status" value="2"/>
</dbReference>
<dbReference type="NCBIfam" id="TIGR00229">
    <property type="entry name" value="sensory_box"/>
    <property type="match status" value="2"/>
</dbReference>
<dbReference type="PROSITE" id="PS50887">
    <property type="entry name" value="GGDEF"/>
    <property type="match status" value="1"/>
</dbReference>
<proteinExistence type="predicted"/>
<keyword evidence="2" id="KW-1133">Transmembrane helix</keyword>
<dbReference type="SMART" id="SM00091">
    <property type="entry name" value="PAS"/>
    <property type="match status" value="2"/>
</dbReference>
<keyword evidence="8" id="KW-1185">Reference proteome</keyword>
<feature type="transmembrane region" description="Helical" evidence="2">
    <location>
        <begin position="198"/>
        <end position="220"/>
    </location>
</feature>
<dbReference type="Pfam" id="PF00563">
    <property type="entry name" value="EAL"/>
    <property type="match status" value="1"/>
</dbReference>
<gene>
    <name evidence="7" type="ordered locus">RC1_3448</name>
</gene>
<dbReference type="Gene3D" id="3.20.20.450">
    <property type="entry name" value="EAL domain"/>
    <property type="match status" value="1"/>
</dbReference>
<organism evidence="7 8">
    <name type="scientific">Rhodospirillum centenum (strain ATCC 51521 / SW)</name>
    <dbReference type="NCBI Taxonomy" id="414684"/>
    <lineage>
        <taxon>Bacteria</taxon>
        <taxon>Pseudomonadati</taxon>
        <taxon>Pseudomonadota</taxon>
        <taxon>Alphaproteobacteria</taxon>
        <taxon>Rhodospirillales</taxon>
        <taxon>Rhodospirillaceae</taxon>
        <taxon>Rhodospirillum</taxon>
    </lineage>
</organism>
<name>B6IWY2_RHOCS</name>
<evidence type="ECO:0000256" key="2">
    <source>
        <dbReference type="SAM" id="Phobius"/>
    </source>
</evidence>
<evidence type="ECO:0000259" key="6">
    <source>
        <dbReference type="PROSITE" id="PS50887"/>
    </source>
</evidence>
<dbReference type="Pfam" id="PF00989">
    <property type="entry name" value="PAS"/>
    <property type="match status" value="1"/>
</dbReference>
<evidence type="ECO:0000313" key="8">
    <source>
        <dbReference type="Proteomes" id="UP000001591"/>
    </source>
</evidence>
<accession>B6IWY2</accession>
<dbReference type="SMART" id="SM00086">
    <property type="entry name" value="PAC"/>
    <property type="match status" value="1"/>
</dbReference>
<dbReference type="Pfam" id="PF00990">
    <property type="entry name" value="GGDEF"/>
    <property type="match status" value="1"/>
</dbReference>
<dbReference type="PANTHER" id="PTHR44757:SF2">
    <property type="entry name" value="BIOFILM ARCHITECTURE MAINTENANCE PROTEIN MBAA"/>
    <property type="match status" value="1"/>
</dbReference>
<feature type="region of interest" description="Disordered" evidence="1">
    <location>
        <begin position="1"/>
        <end position="34"/>
    </location>
</feature>
<evidence type="ECO:0000256" key="1">
    <source>
        <dbReference type="SAM" id="MobiDB-lite"/>
    </source>
</evidence>
<keyword evidence="2" id="KW-0472">Membrane</keyword>
<dbReference type="EMBL" id="CP000613">
    <property type="protein sequence ID" value="ACJ00806.1"/>
    <property type="molecule type" value="Genomic_DNA"/>
</dbReference>
<protein>
    <submittedName>
        <fullName evidence="7">Diguanylate cyclase, putative</fullName>
    </submittedName>
</protein>
<dbReference type="CDD" id="cd01949">
    <property type="entry name" value="GGDEF"/>
    <property type="match status" value="1"/>
</dbReference>
<dbReference type="KEGG" id="rce:RC1_3448"/>
<evidence type="ECO:0000259" key="4">
    <source>
        <dbReference type="PROSITE" id="PS50113"/>
    </source>
</evidence>
<dbReference type="HOGENOM" id="CLU_000445_70_46_5"/>
<reference evidence="7 8" key="1">
    <citation type="journal article" date="2010" name="BMC Genomics">
        <title>Metabolic flexibility revealed in the genome of the cyst-forming alpha-1 proteobacterium Rhodospirillum centenum.</title>
        <authorList>
            <person name="Lu Y.K."/>
            <person name="Marden J."/>
            <person name="Han M."/>
            <person name="Swingley W.D."/>
            <person name="Mastrian S.D."/>
            <person name="Chowdhury S.R."/>
            <person name="Hao J."/>
            <person name="Helmy T."/>
            <person name="Kim S."/>
            <person name="Kurdoglu A.A."/>
            <person name="Matthies H.J."/>
            <person name="Rollo D."/>
            <person name="Stothard P."/>
            <person name="Blankenship R.E."/>
            <person name="Bauer C.E."/>
            <person name="Touchman J.W."/>
        </authorList>
    </citation>
    <scope>NUCLEOTIDE SEQUENCE [LARGE SCALE GENOMIC DNA]</scope>
    <source>
        <strain evidence="8">ATCC 51521 / SW</strain>
    </source>
</reference>
<dbReference type="PROSITE" id="PS50113">
    <property type="entry name" value="PAC"/>
    <property type="match status" value="1"/>
</dbReference>
<dbReference type="InterPro" id="IPR035965">
    <property type="entry name" value="PAS-like_dom_sf"/>
</dbReference>
<dbReference type="STRING" id="414684.RC1_3448"/>
<dbReference type="SMART" id="SM00052">
    <property type="entry name" value="EAL"/>
    <property type="match status" value="1"/>
</dbReference>
<dbReference type="InterPro" id="IPR035919">
    <property type="entry name" value="EAL_sf"/>
</dbReference>
<dbReference type="InterPro" id="IPR029787">
    <property type="entry name" value="Nucleotide_cyclase"/>
</dbReference>
<dbReference type="InterPro" id="IPR000014">
    <property type="entry name" value="PAS"/>
</dbReference>
<dbReference type="FunFam" id="3.20.20.450:FF:000001">
    <property type="entry name" value="Cyclic di-GMP phosphodiesterase yahA"/>
    <property type="match status" value="1"/>
</dbReference>
<sequence length="979" mass="108380">MRASDASFPAQTQDGGLPPTPGEEPAGPVAGELHPAPPLMKIPLRKRLSYKQARNTLVFTLVLGLFLSSVQIALDLLDMEKQTDQLVKQVLSTLEEPAAEAAYSFDQALAERVITGLFAYRPVYRAAIYEDLGNVLASKERLPTEGRLKWLAELLLPHEKSFAIPLIVRRAEELRVGELRVSIDRYVIAADFFRRAELVLATSALWMLGLATALAVMLYLSITKPFLRLAGAIAEVDPAQPAGRPLTVPSHHADDELGLLARITNDLLTQFDRSLVERRRAEAALRERETRLSGIMDNVADGIITLDEDLRIETMNRAALELFGHAAADVVGKPFVTLIDEGDWTRVAMALMACLRQSGDGRRRETWSEIQGRTGRNVTFSMAFGVSQMRLGDRRTAICVVQDITRRKQAEQALRDSEERLKLAVRATRSGVFDVDYANGIFWWSPEFIEMLGYEGSPPGQADLLFREILHPDDRPAALAQIERYLAGKSGDYHAFYRLRHRDGSLIWIEARGQAIRDDRGRPVRITGTMTDVTDRKRFEEQLMYVSTHDPLTGLPNRTLLQDRLQHAADQAERKGNSVAVLLLDLDRFKLVNDSLGHQVGDKLLRAISQRLASSVRPADTIGRLGADEFLIIAEDLTEPQMAARVAETVLAGLSQPFGLDGQQLFITCSIGITLFPGDATDIGALLRDADTAMHTAKSAGGNGYRFFTPEMNEAAVARLSLEHALREAIDQGQFELHYQPKASLETMQTVGVEALLRWRHPEMGMIPPSTFIPVAEETGMILAIGDWVLRAALEQINRWERAGLEPLPVAVNVSVRQITSSHFADRIQSLLDEYGVRPDLLELEITETAMMSNMAFIADGLAELRGRGIRIAVDDFGTGYSSLSYLRRLPITTLKVDRSFVSEAPSNADTGAIAATIIAMGRQLGLTVVAEGIETQEQLDFLRRHRCHEAQGFLIGFPVPAAELEARCLRPARNQAAS</sequence>
<dbReference type="InterPro" id="IPR043128">
    <property type="entry name" value="Rev_trsase/Diguanyl_cyclase"/>
</dbReference>
<dbReference type="PROSITE" id="PS50883">
    <property type="entry name" value="EAL"/>
    <property type="match status" value="1"/>
</dbReference>
<dbReference type="AlphaFoldDB" id="B6IWY2"/>
<dbReference type="PROSITE" id="PS50112">
    <property type="entry name" value="PAS"/>
    <property type="match status" value="2"/>
</dbReference>
<dbReference type="CDD" id="cd01948">
    <property type="entry name" value="EAL"/>
    <property type="match status" value="1"/>
</dbReference>
<dbReference type="InterPro" id="IPR000700">
    <property type="entry name" value="PAS-assoc_C"/>
</dbReference>
<keyword evidence="2" id="KW-0812">Transmembrane</keyword>
<feature type="domain" description="GGDEF" evidence="6">
    <location>
        <begin position="577"/>
        <end position="710"/>
    </location>
</feature>
<evidence type="ECO:0000313" key="7">
    <source>
        <dbReference type="EMBL" id="ACJ00806.1"/>
    </source>
</evidence>
<feature type="domain" description="PAC" evidence="4">
    <location>
        <begin position="493"/>
        <end position="545"/>
    </location>
</feature>
<dbReference type="GO" id="GO:0006355">
    <property type="term" value="P:regulation of DNA-templated transcription"/>
    <property type="evidence" value="ECO:0007669"/>
    <property type="project" value="InterPro"/>
</dbReference>
<dbReference type="InterPro" id="IPR000160">
    <property type="entry name" value="GGDEF_dom"/>
</dbReference>
<dbReference type="PANTHER" id="PTHR44757">
    <property type="entry name" value="DIGUANYLATE CYCLASE DGCP"/>
    <property type="match status" value="1"/>
</dbReference>
<dbReference type="Gene3D" id="3.30.70.270">
    <property type="match status" value="1"/>
</dbReference>
<dbReference type="InterPro" id="IPR013655">
    <property type="entry name" value="PAS_fold_3"/>
</dbReference>
<evidence type="ECO:0000259" key="3">
    <source>
        <dbReference type="PROSITE" id="PS50112"/>
    </source>
</evidence>
<dbReference type="NCBIfam" id="TIGR00254">
    <property type="entry name" value="GGDEF"/>
    <property type="match status" value="1"/>
</dbReference>
<dbReference type="Gene3D" id="3.30.450.20">
    <property type="entry name" value="PAS domain"/>
    <property type="match status" value="2"/>
</dbReference>
<dbReference type="Pfam" id="PF08447">
    <property type="entry name" value="PAS_3"/>
    <property type="match status" value="1"/>
</dbReference>
<dbReference type="Proteomes" id="UP000001591">
    <property type="component" value="Chromosome"/>
</dbReference>